<feature type="compositionally biased region" description="Basic and acidic residues" evidence="1">
    <location>
        <begin position="47"/>
        <end position="59"/>
    </location>
</feature>
<proteinExistence type="predicted"/>
<evidence type="ECO:0000313" key="2">
    <source>
        <dbReference type="EMBL" id="CAB4836320.1"/>
    </source>
</evidence>
<dbReference type="EMBL" id="CAFABA010000164">
    <property type="protein sequence ID" value="CAB4836320.1"/>
    <property type="molecule type" value="Genomic_DNA"/>
</dbReference>
<feature type="region of interest" description="Disordered" evidence="1">
    <location>
        <begin position="268"/>
        <end position="287"/>
    </location>
</feature>
<organism evidence="2">
    <name type="scientific">freshwater metagenome</name>
    <dbReference type="NCBI Taxonomy" id="449393"/>
    <lineage>
        <taxon>unclassified sequences</taxon>
        <taxon>metagenomes</taxon>
        <taxon>ecological metagenomes</taxon>
    </lineage>
</organism>
<feature type="compositionally biased region" description="Basic residues" evidence="1">
    <location>
        <begin position="526"/>
        <end position="544"/>
    </location>
</feature>
<gene>
    <name evidence="2" type="ORF">UFOPK3139_02795</name>
</gene>
<dbReference type="AlphaFoldDB" id="A0A6J7AUF9"/>
<feature type="region of interest" description="Disordered" evidence="1">
    <location>
        <begin position="495"/>
        <end position="544"/>
    </location>
</feature>
<feature type="region of interest" description="Disordered" evidence="1">
    <location>
        <begin position="172"/>
        <end position="194"/>
    </location>
</feature>
<accession>A0A6J7AUF9</accession>
<feature type="compositionally biased region" description="Basic and acidic residues" evidence="1">
    <location>
        <begin position="175"/>
        <end position="184"/>
    </location>
</feature>
<protein>
    <submittedName>
        <fullName evidence="2">Unannotated protein</fullName>
    </submittedName>
</protein>
<feature type="region of interest" description="Disordered" evidence="1">
    <location>
        <begin position="1"/>
        <end position="92"/>
    </location>
</feature>
<evidence type="ECO:0000256" key="1">
    <source>
        <dbReference type="SAM" id="MobiDB-lite"/>
    </source>
</evidence>
<name>A0A6J7AUF9_9ZZZZ</name>
<reference evidence="2" key="1">
    <citation type="submission" date="2020-05" db="EMBL/GenBank/DDBJ databases">
        <authorList>
            <person name="Chiriac C."/>
            <person name="Salcher M."/>
            <person name="Ghai R."/>
            <person name="Kavagutti S V."/>
        </authorList>
    </citation>
    <scope>NUCLEOTIDE SEQUENCE</scope>
</reference>
<sequence>MPAKSEGQTARAGRKVVHIEALPVPGGRHGREQPQDPGSGIVDDQSASERDERSGDRRVVAGARTPGEQSRMHVRRPARRGAAGAQDPLDPFEREHVAIGEIGTRSAHGRHGVEPAWRLDRHGARRGIRCPFSVDVDVDLRLVLDIDVPIEVEDEARRERLQVVGGVGLTARPQGRREYGERPRRSPSGGRRYARSLTRTCALDPVRGLDHDPQHIIDKRMVVRCVPVGSDRVEHGEVALDRSRFAPEPAVEFELVAALAQDRRDELPQPDRRQGAHHGCFVGDTPIGLASERDREAAGARRADAAKRRNVAIADPPIGKLDACCARGVRLPATRHLTRASQHGDAFGSVAARYIGIQEHAHAGAMGYGHEERRRGEPERAAHRLEGTIDCTAGDRVDQRIARCIGDRPPSSRFVEKQNGSFVDDDVGVLVTNRRDRPDAQRVRRANRKERHKGYGRLVLDLEHHCVATSTACSHGVGTRDRLAARNLAHRLDDRRQRHEPLTHRGLARRAVPSVLGPDRPVERPRRARRMHSTRGVHRGHRAR</sequence>